<comment type="caution">
    <text evidence="4">The sequence shown here is derived from an EMBL/GenBank/DDBJ whole genome shotgun (WGS) entry which is preliminary data.</text>
</comment>
<evidence type="ECO:0000313" key="5">
    <source>
        <dbReference type="Proteomes" id="UP000886805"/>
    </source>
</evidence>
<gene>
    <name evidence="4" type="ORF">H9849_10190</name>
</gene>
<dbReference type="SUPFAM" id="SSF50129">
    <property type="entry name" value="GroES-like"/>
    <property type="match status" value="1"/>
</dbReference>
<reference evidence="4" key="1">
    <citation type="journal article" date="2021" name="PeerJ">
        <title>Extensive microbial diversity within the chicken gut microbiome revealed by metagenomics and culture.</title>
        <authorList>
            <person name="Gilroy R."/>
            <person name="Ravi A."/>
            <person name="Getino M."/>
            <person name="Pursley I."/>
            <person name="Horton D.L."/>
            <person name="Alikhan N.F."/>
            <person name="Baker D."/>
            <person name="Gharbi K."/>
            <person name="Hall N."/>
            <person name="Watson M."/>
            <person name="Adriaenssens E.M."/>
            <person name="Foster-Nyarko E."/>
            <person name="Jarju S."/>
            <person name="Secka A."/>
            <person name="Antonio M."/>
            <person name="Oren A."/>
            <person name="Chaudhuri R.R."/>
            <person name="La Ragione R."/>
            <person name="Hildebrand F."/>
            <person name="Pallen M.J."/>
        </authorList>
    </citation>
    <scope>NUCLEOTIDE SEQUENCE</scope>
    <source>
        <strain evidence="4">ChiSxjej3B15-1167</strain>
    </source>
</reference>
<dbReference type="EMBL" id="DXEQ01000310">
    <property type="protein sequence ID" value="HIX73378.1"/>
    <property type="molecule type" value="Genomic_DNA"/>
</dbReference>
<dbReference type="Pfam" id="PF08240">
    <property type="entry name" value="ADH_N"/>
    <property type="match status" value="1"/>
</dbReference>
<feature type="domain" description="Alcohol dehydrogenase-like N-terminal" evidence="3">
    <location>
        <begin position="26"/>
        <end position="102"/>
    </location>
</feature>
<dbReference type="InterPro" id="IPR013149">
    <property type="entry name" value="ADH-like_C"/>
</dbReference>
<dbReference type="Gene3D" id="3.40.50.720">
    <property type="entry name" value="NAD(P)-binding Rossmann-like Domain"/>
    <property type="match status" value="1"/>
</dbReference>
<protein>
    <submittedName>
        <fullName evidence="4">Zinc-binding dehydrogenase</fullName>
    </submittedName>
</protein>
<feature type="domain" description="Alcohol dehydrogenase-like C-terminal" evidence="2">
    <location>
        <begin position="188"/>
        <end position="331"/>
    </location>
</feature>
<reference evidence="4" key="2">
    <citation type="submission" date="2021-04" db="EMBL/GenBank/DDBJ databases">
        <authorList>
            <person name="Gilroy R."/>
        </authorList>
    </citation>
    <scope>NUCLEOTIDE SEQUENCE</scope>
    <source>
        <strain evidence="4">ChiSxjej3B15-1167</strain>
    </source>
</reference>
<dbReference type="Proteomes" id="UP000886805">
    <property type="component" value="Unassembled WGS sequence"/>
</dbReference>
<name>A0A9D2BER8_9FIRM</name>
<sequence length="418" mass="46066">MKTTAVRIHGVRDLRVDTFDLPEIREDEILARIVTDSLCLSTYKVAQKGSAHKKLPEHLEENPVIMGHEFCGVIEKVGAKWQDQYKPGDKFVAQPNLGRADTFSLGYSFPYVGGESTYSVIMNEAIEKGCLLPYQGDTFFEGAMAEPLSCVIAGFKANFHLRDRNDYDYVMGIKEGGNMAIVGGTGPMGSLAIDLAVHGDKRPGLLVVAGRSEDKLDRLRRLYPVEEAAEHGVRLVYFNTSGHEDFSPAMREYTDGRGFDDVFVMVADEKVVNQSEKLLGWDGCLNFFAGPIDAGFTAPVNFYNIHYNATHYVGTSGSNTQDMIDAVKLIENKTVSVGKIATHILGLNDVPQTVLALPSIPGGKKICYSGKRYPLTKVDEFDEKCGQLEQELSAIVDKNGGVWSREAEQYFLENAPAI</sequence>
<keyword evidence="1" id="KW-0560">Oxidoreductase</keyword>
<evidence type="ECO:0000256" key="1">
    <source>
        <dbReference type="ARBA" id="ARBA00023002"/>
    </source>
</evidence>
<organism evidence="4 5">
    <name type="scientific">Candidatus Anaerobutyricum stercoripullorum</name>
    <dbReference type="NCBI Taxonomy" id="2838456"/>
    <lineage>
        <taxon>Bacteria</taxon>
        <taxon>Bacillati</taxon>
        <taxon>Bacillota</taxon>
        <taxon>Clostridia</taxon>
        <taxon>Lachnospirales</taxon>
        <taxon>Lachnospiraceae</taxon>
        <taxon>Anaerobutyricum</taxon>
    </lineage>
</organism>
<dbReference type="PANTHER" id="PTHR43401:SF2">
    <property type="entry name" value="L-THREONINE 3-DEHYDROGENASE"/>
    <property type="match status" value="1"/>
</dbReference>
<dbReference type="InterPro" id="IPR013154">
    <property type="entry name" value="ADH-like_N"/>
</dbReference>
<dbReference type="PANTHER" id="PTHR43401">
    <property type="entry name" value="L-THREONINE 3-DEHYDROGENASE"/>
    <property type="match status" value="1"/>
</dbReference>
<dbReference type="InterPro" id="IPR036291">
    <property type="entry name" value="NAD(P)-bd_dom_sf"/>
</dbReference>
<dbReference type="SUPFAM" id="SSF51735">
    <property type="entry name" value="NAD(P)-binding Rossmann-fold domains"/>
    <property type="match status" value="1"/>
</dbReference>
<dbReference type="InterPro" id="IPR050129">
    <property type="entry name" value="Zn_alcohol_dh"/>
</dbReference>
<proteinExistence type="predicted"/>
<evidence type="ECO:0000259" key="2">
    <source>
        <dbReference type="Pfam" id="PF00107"/>
    </source>
</evidence>
<evidence type="ECO:0000259" key="3">
    <source>
        <dbReference type="Pfam" id="PF08240"/>
    </source>
</evidence>
<dbReference type="GO" id="GO:0016491">
    <property type="term" value="F:oxidoreductase activity"/>
    <property type="evidence" value="ECO:0007669"/>
    <property type="project" value="UniProtKB-KW"/>
</dbReference>
<evidence type="ECO:0000313" key="4">
    <source>
        <dbReference type="EMBL" id="HIX73378.1"/>
    </source>
</evidence>
<dbReference type="InterPro" id="IPR011032">
    <property type="entry name" value="GroES-like_sf"/>
</dbReference>
<accession>A0A9D2BER8</accession>
<dbReference type="Gene3D" id="3.90.180.10">
    <property type="entry name" value="Medium-chain alcohol dehydrogenases, catalytic domain"/>
    <property type="match status" value="1"/>
</dbReference>
<dbReference type="Pfam" id="PF00107">
    <property type="entry name" value="ADH_zinc_N"/>
    <property type="match status" value="1"/>
</dbReference>
<dbReference type="AlphaFoldDB" id="A0A9D2BER8"/>